<keyword evidence="4" id="KW-1003">Cell membrane</keyword>
<feature type="transmembrane region" description="Helical" evidence="10">
    <location>
        <begin position="437"/>
        <end position="457"/>
    </location>
</feature>
<reference evidence="11 12" key="1">
    <citation type="submission" date="2016-11" db="EMBL/GenBank/DDBJ databases">
        <title>Whole genomes of Flavobacteriaceae.</title>
        <authorList>
            <person name="Stine C."/>
            <person name="Li C."/>
            <person name="Tadesse D."/>
        </authorList>
    </citation>
    <scope>NUCLEOTIDE SEQUENCE [LARGE SCALE GENOMIC DNA]</scope>
    <source>
        <strain evidence="11 12">ATCC 29551</strain>
    </source>
</reference>
<evidence type="ECO:0000256" key="7">
    <source>
        <dbReference type="ARBA" id="ARBA00023065"/>
    </source>
</evidence>
<organism evidence="11 12">
    <name type="scientific">Flavobacterium hydatis</name>
    <name type="common">Cytophaga aquatilis</name>
    <dbReference type="NCBI Taxonomy" id="991"/>
    <lineage>
        <taxon>Bacteria</taxon>
        <taxon>Pseudomonadati</taxon>
        <taxon>Bacteroidota</taxon>
        <taxon>Flavobacteriia</taxon>
        <taxon>Flavobacteriales</taxon>
        <taxon>Flavobacteriaceae</taxon>
        <taxon>Flavobacterium</taxon>
    </lineage>
</organism>
<evidence type="ECO:0000256" key="2">
    <source>
        <dbReference type="ARBA" id="ARBA00022448"/>
    </source>
</evidence>
<comment type="caution">
    <text evidence="11">The sequence shown here is derived from an EMBL/GenBank/DDBJ whole genome shotgun (WGS) entry which is preliminary data.</text>
</comment>
<accession>A0ABX4CGX9</accession>
<dbReference type="CDD" id="cd13139">
    <property type="entry name" value="MATE_like_14"/>
    <property type="match status" value="1"/>
</dbReference>
<dbReference type="Proteomes" id="UP000198424">
    <property type="component" value="Unassembled WGS sequence"/>
</dbReference>
<feature type="transmembrane region" description="Helical" evidence="10">
    <location>
        <begin position="378"/>
        <end position="399"/>
    </location>
</feature>
<keyword evidence="2" id="KW-0813">Transport</keyword>
<feature type="transmembrane region" description="Helical" evidence="10">
    <location>
        <begin position="152"/>
        <end position="174"/>
    </location>
</feature>
<keyword evidence="12" id="KW-1185">Reference proteome</keyword>
<sequence length="467" mass="51120">MIVLVKIRSIFTLFRIALQGTEKNFTSGNVNRATFLLSVPTMLELSMESLFVLVDLLFVSSLGENAITVVGITNSVVILIQSVAMGLSIAATAMISRRVGEQKPRRAGQTAMQVIYLGIFLSVICSVLAVIFNQEIMRFAGGSDHLISYGNAFSKTMFAGLIFMIMRILINGVFRGSGDASMAMRTLAFSNVLNGLLCAVLIFGLGPFPKLGLLGAAIAMVIANAFSVGYQLWYLFKNNDTIIIGKRQMLMVPVQMKRILKLATAGMIQNLVPSSSRFLMIVIVAKLGENVLAGYIIANRIIMFSVLPAYGIANAAGVLTGQNLGARQPERAEASVWKTGAFNMCFLGLIAIFLMFYAKTLAGFFTNDEQILSYASTYLQYMAIAYFFFGYTMVISRALNAAGSVNTVTVLYILMFYMIQLPLSYLLGTYYEWGPKGIFIAILISEIVLATSSILVFRTGKWKTVKL</sequence>
<keyword evidence="5 10" id="KW-0812">Transmembrane</keyword>
<feature type="transmembrane region" description="Helical" evidence="10">
    <location>
        <begin position="297"/>
        <end position="319"/>
    </location>
</feature>
<evidence type="ECO:0000256" key="10">
    <source>
        <dbReference type="SAM" id="Phobius"/>
    </source>
</evidence>
<feature type="transmembrane region" description="Helical" evidence="10">
    <location>
        <begin position="114"/>
        <end position="132"/>
    </location>
</feature>
<evidence type="ECO:0000256" key="4">
    <source>
        <dbReference type="ARBA" id="ARBA00022475"/>
    </source>
</evidence>
<keyword evidence="3" id="KW-0050">Antiport</keyword>
<feature type="transmembrane region" description="Helical" evidence="10">
    <location>
        <begin position="340"/>
        <end position="358"/>
    </location>
</feature>
<feature type="transmembrane region" description="Helical" evidence="10">
    <location>
        <begin position="33"/>
        <end position="54"/>
    </location>
</feature>
<evidence type="ECO:0000256" key="8">
    <source>
        <dbReference type="ARBA" id="ARBA00023136"/>
    </source>
</evidence>
<evidence type="ECO:0000313" key="11">
    <source>
        <dbReference type="EMBL" id="OXA94141.1"/>
    </source>
</evidence>
<dbReference type="EMBL" id="MUGY01000010">
    <property type="protein sequence ID" value="OXA94141.1"/>
    <property type="molecule type" value="Genomic_DNA"/>
</dbReference>
<comment type="subcellular location">
    <subcellularLocation>
        <location evidence="1">Cell membrane</location>
        <topology evidence="1">Multi-pass membrane protein</topology>
    </subcellularLocation>
</comment>
<evidence type="ECO:0000256" key="9">
    <source>
        <dbReference type="ARBA" id="ARBA00031636"/>
    </source>
</evidence>
<dbReference type="InterPro" id="IPR050222">
    <property type="entry name" value="MATE_MdtK"/>
</dbReference>
<feature type="transmembrane region" description="Helical" evidence="10">
    <location>
        <begin position="66"/>
        <end position="93"/>
    </location>
</feature>
<evidence type="ECO:0000256" key="5">
    <source>
        <dbReference type="ARBA" id="ARBA00022692"/>
    </source>
</evidence>
<dbReference type="InterPro" id="IPR002528">
    <property type="entry name" value="MATE_fam"/>
</dbReference>
<feature type="transmembrane region" description="Helical" evidence="10">
    <location>
        <begin position="211"/>
        <end position="236"/>
    </location>
</feature>
<keyword evidence="6 10" id="KW-1133">Transmembrane helix</keyword>
<proteinExistence type="predicted"/>
<dbReference type="PIRSF" id="PIRSF006603">
    <property type="entry name" value="DinF"/>
    <property type="match status" value="1"/>
</dbReference>
<protein>
    <recommendedName>
        <fullName evidence="9">Multidrug-efflux transporter</fullName>
    </recommendedName>
</protein>
<dbReference type="Pfam" id="PF01554">
    <property type="entry name" value="MatE"/>
    <property type="match status" value="2"/>
</dbReference>
<evidence type="ECO:0000256" key="3">
    <source>
        <dbReference type="ARBA" id="ARBA00022449"/>
    </source>
</evidence>
<evidence type="ECO:0000313" key="12">
    <source>
        <dbReference type="Proteomes" id="UP000198424"/>
    </source>
</evidence>
<feature type="transmembrane region" description="Helical" evidence="10">
    <location>
        <begin position="186"/>
        <end position="205"/>
    </location>
</feature>
<gene>
    <name evidence="11" type="ORF">B0A62_10790</name>
</gene>
<keyword evidence="8 10" id="KW-0472">Membrane</keyword>
<evidence type="ECO:0000256" key="1">
    <source>
        <dbReference type="ARBA" id="ARBA00004651"/>
    </source>
</evidence>
<dbReference type="NCBIfam" id="TIGR00797">
    <property type="entry name" value="matE"/>
    <property type="match status" value="1"/>
</dbReference>
<evidence type="ECO:0000256" key="6">
    <source>
        <dbReference type="ARBA" id="ARBA00022989"/>
    </source>
</evidence>
<dbReference type="PANTHER" id="PTHR43298:SF2">
    <property type="entry name" value="FMN_FAD EXPORTER YEEO-RELATED"/>
    <property type="match status" value="1"/>
</dbReference>
<feature type="transmembrane region" description="Helical" evidence="10">
    <location>
        <begin position="259"/>
        <end position="285"/>
    </location>
</feature>
<dbReference type="PANTHER" id="PTHR43298">
    <property type="entry name" value="MULTIDRUG RESISTANCE PROTEIN NORM-RELATED"/>
    <property type="match status" value="1"/>
</dbReference>
<name>A0ABX4CGX9_FLAHY</name>
<feature type="transmembrane region" description="Helical" evidence="10">
    <location>
        <begin position="411"/>
        <end position="431"/>
    </location>
</feature>
<keyword evidence="7" id="KW-0406">Ion transport</keyword>
<dbReference type="InterPro" id="IPR048279">
    <property type="entry name" value="MdtK-like"/>
</dbReference>